<sequence>MLRVSGTRVVDENGKEILLKGAGIGGMPNMENFITGYAGHEHEHRAAMTEVLGKDKANFFFAHLMRGRPGRGGDQREALRPAPGAARHLPRGRRRHVVEHLAVQGHRLPGRGPHRPGEPPACGWCGRSSRRSSATGSISGAAPTRAASTAPRTRPL</sequence>
<reference evidence="2" key="1">
    <citation type="submission" date="2021-06" db="EMBL/GenBank/DDBJ databases">
        <title>Comparative genomics, transcriptomics and evolutionary studies reveal genomic signatures of adaptation to plant cell wall in hemibiotrophic fungi.</title>
        <authorList>
            <consortium name="DOE Joint Genome Institute"/>
            <person name="Baroncelli R."/>
            <person name="Diaz J.F."/>
            <person name="Benocci T."/>
            <person name="Peng M."/>
            <person name="Battaglia E."/>
            <person name="Haridas S."/>
            <person name="Andreopoulos W."/>
            <person name="Labutti K."/>
            <person name="Pangilinan J."/>
            <person name="Floch G.L."/>
            <person name="Makela M.R."/>
            <person name="Henrissat B."/>
            <person name="Grigoriev I.V."/>
            <person name="Crouch J.A."/>
            <person name="De Vries R.P."/>
            <person name="Sukno S.A."/>
            <person name="Thon M.R."/>
        </authorList>
    </citation>
    <scope>NUCLEOTIDE SEQUENCE</scope>
    <source>
        <strain evidence="2">MAFF235873</strain>
    </source>
</reference>
<proteinExistence type="predicted"/>
<feature type="region of interest" description="Disordered" evidence="1">
    <location>
        <begin position="106"/>
        <end position="156"/>
    </location>
</feature>
<evidence type="ECO:0000313" key="2">
    <source>
        <dbReference type="EMBL" id="KAK2021300.1"/>
    </source>
</evidence>
<comment type="caution">
    <text evidence="2">The sequence shown here is derived from an EMBL/GenBank/DDBJ whole genome shotgun (WGS) entry which is preliminary data.</text>
</comment>
<keyword evidence="3" id="KW-1185">Reference proteome</keyword>
<feature type="region of interest" description="Disordered" evidence="1">
    <location>
        <begin position="68"/>
        <end position="93"/>
    </location>
</feature>
<dbReference type="AlphaFoldDB" id="A0AAD9LWW8"/>
<dbReference type="EMBL" id="MU843117">
    <property type="protein sequence ID" value="KAK2021300.1"/>
    <property type="molecule type" value="Genomic_DNA"/>
</dbReference>
<evidence type="ECO:0000313" key="3">
    <source>
        <dbReference type="Proteomes" id="UP001232148"/>
    </source>
</evidence>
<dbReference type="Proteomes" id="UP001232148">
    <property type="component" value="Unassembled WGS sequence"/>
</dbReference>
<feature type="compositionally biased region" description="Low complexity" evidence="1">
    <location>
        <begin position="131"/>
        <end position="156"/>
    </location>
</feature>
<organism evidence="2 3">
    <name type="scientific">Colletotrichum zoysiae</name>
    <dbReference type="NCBI Taxonomy" id="1216348"/>
    <lineage>
        <taxon>Eukaryota</taxon>
        <taxon>Fungi</taxon>
        <taxon>Dikarya</taxon>
        <taxon>Ascomycota</taxon>
        <taxon>Pezizomycotina</taxon>
        <taxon>Sordariomycetes</taxon>
        <taxon>Hypocreomycetidae</taxon>
        <taxon>Glomerellales</taxon>
        <taxon>Glomerellaceae</taxon>
        <taxon>Colletotrichum</taxon>
        <taxon>Colletotrichum graminicola species complex</taxon>
    </lineage>
</organism>
<gene>
    <name evidence="2" type="ORF">LX32DRAFT_646565</name>
</gene>
<accession>A0AAD9LWW8</accession>
<name>A0AAD9LWW8_9PEZI</name>
<protein>
    <submittedName>
        <fullName evidence="2">Uncharacterized protein</fullName>
    </submittedName>
</protein>
<evidence type="ECO:0000256" key="1">
    <source>
        <dbReference type="SAM" id="MobiDB-lite"/>
    </source>
</evidence>